<evidence type="ECO:0000313" key="2">
    <source>
        <dbReference type="Proteomes" id="UP000499080"/>
    </source>
</evidence>
<dbReference type="AlphaFoldDB" id="A0A4Y2HWB3"/>
<comment type="caution">
    <text evidence="1">The sequence shown here is derived from an EMBL/GenBank/DDBJ whole genome shotgun (WGS) entry which is preliminary data.</text>
</comment>
<reference evidence="1 2" key="1">
    <citation type="journal article" date="2019" name="Sci. Rep.">
        <title>Orb-weaving spider Araneus ventricosus genome elucidates the spidroin gene catalogue.</title>
        <authorList>
            <person name="Kono N."/>
            <person name="Nakamura H."/>
            <person name="Ohtoshi R."/>
            <person name="Moran D.A.P."/>
            <person name="Shinohara A."/>
            <person name="Yoshida Y."/>
            <person name="Fujiwara M."/>
            <person name="Mori M."/>
            <person name="Tomita M."/>
            <person name="Arakawa K."/>
        </authorList>
    </citation>
    <scope>NUCLEOTIDE SEQUENCE [LARGE SCALE GENOMIC DNA]</scope>
</reference>
<accession>A0A4Y2HWB3</accession>
<protein>
    <submittedName>
        <fullName evidence="1">Uncharacterized protein</fullName>
    </submittedName>
</protein>
<organism evidence="1 2">
    <name type="scientific">Araneus ventricosus</name>
    <name type="common">Orbweaver spider</name>
    <name type="synonym">Epeira ventricosa</name>
    <dbReference type="NCBI Taxonomy" id="182803"/>
    <lineage>
        <taxon>Eukaryota</taxon>
        <taxon>Metazoa</taxon>
        <taxon>Ecdysozoa</taxon>
        <taxon>Arthropoda</taxon>
        <taxon>Chelicerata</taxon>
        <taxon>Arachnida</taxon>
        <taxon>Araneae</taxon>
        <taxon>Araneomorphae</taxon>
        <taxon>Entelegynae</taxon>
        <taxon>Araneoidea</taxon>
        <taxon>Araneidae</taxon>
        <taxon>Araneus</taxon>
    </lineage>
</organism>
<name>A0A4Y2HWB3_ARAVE</name>
<dbReference type="EMBL" id="BGPR01002215">
    <property type="protein sequence ID" value="GBM69814.1"/>
    <property type="molecule type" value="Genomic_DNA"/>
</dbReference>
<dbReference type="Proteomes" id="UP000499080">
    <property type="component" value="Unassembled WGS sequence"/>
</dbReference>
<proteinExistence type="predicted"/>
<evidence type="ECO:0000313" key="1">
    <source>
        <dbReference type="EMBL" id="GBM69814.1"/>
    </source>
</evidence>
<keyword evidence="2" id="KW-1185">Reference proteome</keyword>
<sequence>MAIQAGKSITSACPPLVSVLLTGLERILSSLNMDPFLSLPQKVFTYLTAIIAVVVELARHFTATGVFIYSVLAYEEASINFEQEWLKRVVITSSPRIKFVGLSKFISENKRSSGLLAFNFPAS</sequence>
<gene>
    <name evidence="1" type="ORF">AVEN_224736_1</name>
</gene>